<sequence>MPEPVVRAGRRRSAAPSKGDLRELKILEVLGDLLAVKGFDALTTSDIAERAGLSRGSMYFYFNSKQEALVALFARTVEALREKSRAAADDTAAPREAIATVMRRTRDRWHEHGLIMRVAIDQSPVIPGLSALWTETADVFIDAITKILVRAGVPAHEGPDGAQALARALCWMVERSFYHASAVSPEALDQACETCQAVWLRVAGIEP</sequence>
<dbReference type="RefSeq" id="WP_191296132.1">
    <property type="nucleotide sequence ID" value="NZ_BNAR01000001.1"/>
</dbReference>
<protein>
    <submittedName>
        <fullName evidence="4">TetR family transcriptional regulator</fullName>
    </submittedName>
</protein>
<dbReference type="InterPro" id="IPR050109">
    <property type="entry name" value="HTH-type_TetR-like_transc_reg"/>
</dbReference>
<feature type="DNA-binding region" description="H-T-H motif" evidence="2">
    <location>
        <begin position="43"/>
        <end position="62"/>
    </location>
</feature>
<evidence type="ECO:0000256" key="1">
    <source>
        <dbReference type="ARBA" id="ARBA00023125"/>
    </source>
</evidence>
<dbReference type="InterPro" id="IPR009057">
    <property type="entry name" value="Homeodomain-like_sf"/>
</dbReference>
<dbReference type="PROSITE" id="PS50977">
    <property type="entry name" value="HTH_TETR_2"/>
    <property type="match status" value="1"/>
</dbReference>
<evidence type="ECO:0000313" key="4">
    <source>
        <dbReference type="EMBL" id="GHH30809.1"/>
    </source>
</evidence>
<dbReference type="SUPFAM" id="SSF46689">
    <property type="entry name" value="Homeodomain-like"/>
    <property type="match status" value="1"/>
</dbReference>
<dbReference type="Pfam" id="PF00440">
    <property type="entry name" value="TetR_N"/>
    <property type="match status" value="1"/>
</dbReference>
<name>A0ABQ3M0P0_9PSEU</name>
<dbReference type="PROSITE" id="PS01081">
    <property type="entry name" value="HTH_TETR_1"/>
    <property type="match status" value="1"/>
</dbReference>
<keyword evidence="5" id="KW-1185">Reference proteome</keyword>
<dbReference type="EMBL" id="BNAR01000001">
    <property type="protein sequence ID" value="GHH30809.1"/>
    <property type="molecule type" value="Genomic_DNA"/>
</dbReference>
<dbReference type="PANTHER" id="PTHR30055:SF184">
    <property type="entry name" value="HTH-TYPE TRANSCRIPTIONAL REGULATOR ETHR"/>
    <property type="match status" value="1"/>
</dbReference>
<dbReference type="SUPFAM" id="SSF48498">
    <property type="entry name" value="Tetracyclin repressor-like, C-terminal domain"/>
    <property type="match status" value="1"/>
</dbReference>
<evidence type="ECO:0000313" key="5">
    <source>
        <dbReference type="Proteomes" id="UP000605568"/>
    </source>
</evidence>
<dbReference type="Gene3D" id="1.10.357.10">
    <property type="entry name" value="Tetracycline Repressor, domain 2"/>
    <property type="match status" value="1"/>
</dbReference>
<organism evidence="4 5">
    <name type="scientific">Lentzea cavernae</name>
    <dbReference type="NCBI Taxonomy" id="2020703"/>
    <lineage>
        <taxon>Bacteria</taxon>
        <taxon>Bacillati</taxon>
        <taxon>Actinomycetota</taxon>
        <taxon>Actinomycetes</taxon>
        <taxon>Pseudonocardiales</taxon>
        <taxon>Pseudonocardiaceae</taxon>
        <taxon>Lentzea</taxon>
    </lineage>
</organism>
<dbReference type="InterPro" id="IPR001647">
    <property type="entry name" value="HTH_TetR"/>
</dbReference>
<reference evidence="5" key="1">
    <citation type="journal article" date="2019" name="Int. J. Syst. Evol. Microbiol.">
        <title>The Global Catalogue of Microorganisms (GCM) 10K type strain sequencing project: providing services to taxonomists for standard genome sequencing and annotation.</title>
        <authorList>
            <consortium name="The Broad Institute Genomics Platform"/>
            <consortium name="The Broad Institute Genome Sequencing Center for Infectious Disease"/>
            <person name="Wu L."/>
            <person name="Ma J."/>
        </authorList>
    </citation>
    <scope>NUCLEOTIDE SEQUENCE [LARGE SCALE GENOMIC DNA]</scope>
    <source>
        <strain evidence="5">CGMCC 4.7367</strain>
    </source>
</reference>
<dbReference type="InterPro" id="IPR036271">
    <property type="entry name" value="Tet_transcr_reg_TetR-rel_C_sf"/>
</dbReference>
<dbReference type="Proteomes" id="UP000605568">
    <property type="component" value="Unassembled WGS sequence"/>
</dbReference>
<dbReference type="PRINTS" id="PR00455">
    <property type="entry name" value="HTHTETR"/>
</dbReference>
<feature type="domain" description="HTH tetR-type" evidence="3">
    <location>
        <begin position="20"/>
        <end position="80"/>
    </location>
</feature>
<comment type="caution">
    <text evidence="4">The sequence shown here is derived from an EMBL/GenBank/DDBJ whole genome shotgun (WGS) entry which is preliminary data.</text>
</comment>
<gene>
    <name evidence="4" type="ORF">GCM10017774_09200</name>
</gene>
<dbReference type="Gene3D" id="1.10.10.60">
    <property type="entry name" value="Homeodomain-like"/>
    <property type="match status" value="1"/>
</dbReference>
<dbReference type="InterPro" id="IPR023772">
    <property type="entry name" value="DNA-bd_HTH_TetR-type_CS"/>
</dbReference>
<proteinExistence type="predicted"/>
<dbReference type="PANTHER" id="PTHR30055">
    <property type="entry name" value="HTH-TYPE TRANSCRIPTIONAL REGULATOR RUTR"/>
    <property type="match status" value="1"/>
</dbReference>
<evidence type="ECO:0000259" key="3">
    <source>
        <dbReference type="PROSITE" id="PS50977"/>
    </source>
</evidence>
<keyword evidence="1 2" id="KW-0238">DNA-binding</keyword>
<evidence type="ECO:0000256" key="2">
    <source>
        <dbReference type="PROSITE-ProRule" id="PRU00335"/>
    </source>
</evidence>
<accession>A0ABQ3M0P0</accession>